<keyword evidence="5" id="KW-1185">Reference proteome</keyword>
<dbReference type="Pfam" id="PF01963">
    <property type="entry name" value="TraB_PrgY_gumN"/>
    <property type="match status" value="1"/>
</dbReference>
<dbReference type="OrthoDB" id="7181390at2"/>
<dbReference type="CDD" id="cd14788">
    <property type="entry name" value="GumN"/>
    <property type="match status" value="1"/>
</dbReference>
<dbReference type="InterPro" id="IPR002816">
    <property type="entry name" value="TraB/PrgY/GumN_fam"/>
</dbReference>
<dbReference type="Proteomes" id="UP000281192">
    <property type="component" value="Chromosome"/>
</dbReference>
<evidence type="ECO:0000313" key="5">
    <source>
        <dbReference type="Proteomes" id="UP000281192"/>
    </source>
</evidence>
<reference evidence="2 5" key="2">
    <citation type="submission" date="2018-01" db="EMBL/GenBank/DDBJ databases">
        <title>Complete genome sequence of Caulobacter flavus RHGG3.</title>
        <authorList>
            <person name="Yang E."/>
        </authorList>
    </citation>
    <scope>NUCLEOTIDE SEQUENCE [LARGE SCALE GENOMIC DNA]</scope>
    <source>
        <strain evidence="2 5">RHGG3</strain>
    </source>
</reference>
<organism evidence="3 4">
    <name type="scientific">Caulobacter flavus</name>
    <dbReference type="NCBI Taxonomy" id="1679497"/>
    <lineage>
        <taxon>Bacteria</taxon>
        <taxon>Pseudomonadati</taxon>
        <taxon>Pseudomonadota</taxon>
        <taxon>Alphaproteobacteria</taxon>
        <taxon>Caulobacterales</taxon>
        <taxon>Caulobacteraceae</taxon>
        <taxon>Caulobacter</taxon>
    </lineage>
</organism>
<gene>
    <name evidence="2" type="ORF">C1707_10655</name>
    <name evidence="3" type="ORF">CFHF_22130</name>
</gene>
<dbReference type="EMBL" id="CP026100">
    <property type="protein sequence ID" value="AYV49525.1"/>
    <property type="molecule type" value="Genomic_DNA"/>
</dbReference>
<dbReference type="Proteomes" id="UP000234483">
    <property type="component" value="Unassembled WGS sequence"/>
</dbReference>
<dbReference type="EMBL" id="PJRQ01000044">
    <property type="protein sequence ID" value="PLR07972.1"/>
    <property type="molecule type" value="Genomic_DNA"/>
</dbReference>
<evidence type="ECO:0000313" key="2">
    <source>
        <dbReference type="EMBL" id="AYV49525.1"/>
    </source>
</evidence>
<dbReference type="KEGG" id="cfh:C1707_10655"/>
<evidence type="ECO:0000313" key="3">
    <source>
        <dbReference type="EMBL" id="PLR07972.1"/>
    </source>
</evidence>
<protein>
    <submittedName>
        <fullName evidence="3">TraB/GumN family protein</fullName>
    </submittedName>
</protein>
<evidence type="ECO:0000256" key="1">
    <source>
        <dbReference type="SAM" id="SignalP"/>
    </source>
</evidence>
<keyword evidence="1" id="KW-0732">Signal</keyword>
<accession>A0A2N5CNF2</accession>
<proteinExistence type="predicted"/>
<feature type="signal peptide" evidence="1">
    <location>
        <begin position="1"/>
        <end position="26"/>
    </location>
</feature>
<reference evidence="3 4" key="1">
    <citation type="submission" date="2017-12" db="EMBL/GenBank/DDBJ databases">
        <title>The genome sequence of Caulobacter flavus CGMCC1 15093.</title>
        <authorList>
            <person name="Gao J."/>
            <person name="Mao X."/>
            <person name="Sun J."/>
        </authorList>
    </citation>
    <scope>NUCLEOTIDE SEQUENCE [LARGE SCALE GENOMIC DNA]</scope>
    <source>
        <strain evidence="3 4">CGMCC1 15093</strain>
    </source>
</reference>
<name>A0A2N5CNF2_9CAUL</name>
<evidence type="ECO:0000313" key="4">
    <source>
        <dbReference type="Proteomes" id="UP000234483"/>
    </source>
</evidence>
<feature type="chain" id="PRO_5044577697" evidence="1">
    <location>
        <begin position="27"/>
        <end position="333"/>
    </location>
</feature>
<sequence length="333" mass="35737">MVIRRLVAAPAVAGAVLALCTGTALAQQAVDASGPITLQRVDPNENLVEELVVNARLPGPAWWKVSDADTTVYVLGVPAMVPSDTKADESVLRRRLDGANVLIMGQEADISVVRLIALAAGGRKMFVSEQPMRQTLPPDLRERLEARLTIMKRQPGAMDKTKPAFAGFLVANSQDGNVSISVGGVTDRIRQIARSSDLARRPRIQNLPNYSLAGAIKALATAPQPLQLLCLDAGLRQAENGEGGIKETARRWADGQVRDVVATDRGFQRCLNSTPSIARELRDGRDDAIRAIEAALKKPGKAVAVIELRSLLARDGVLDQLRAKGLKVSTPDE</sequence>
<dbReference type="AlphaFoldDB" id="A0A2N5CNF2"/>